<comment type="subcellular location">
    <subcellularLocation>
        <location evidence="1">Cell membrane</location>
        <topology evidence="1">Multi-pass membrane protein</topology>
    </subcellularLocation>
</comment>
<keyword evidence="9" id="KW-0407">Ion channel</keyword>
<reference evidence="11" key="1">
    <citation type="submission" date="2021-02" db="EMBL/GenBank/DDBJ databases">
        <authorList>
            <person name="Nowell W R."/>
        </authorList>
    </citation>
    <scope>NUCLEOTIDE SEQUENCE</scope>
</reference>
<dbReference type="Proteomes" id="UP000663860">
    <property type="component" value="Unassembled WGS sequence"/>
</dbReference>
<evidence type="ECO:0000256" key="2">
    <source>
        <dbReference type="ARBA" id="ARBA00022448"/>
    </source>
</evidence>
<feature type="transmembrane region" description="Helical" evidence="10">
    <location>
        <begin position="281"/>
        <end position="299"/>
    </location>
</feature>
<name>A0A814L6C4_9BILA</name>
<evidence type="ECO:0000256" key="10">
    <source>
        <dbReference type="SAM" id="Phobius"/>
    </source>
</evidence>
<dbReference type="EMBL" id="CAJNOE010000220">
    <property type="protein sequence ID" value="CAF1060803.1"/>
    <property type="molecule type" value="Genomic_DNA"/>
</dbReference>
<dbReference type="PANTHER" id="PTHR46480">
    <property type="entry name" value="F20B24.22"/>
    <property type="match status" value="1"/>
</dbReference>
<evidence type="ECO:0000256" key="3">
    <source>
        <dbReference type="ARBA" id="ARBA00022475"/>
    </source>
</evidence>
<sequence length="430" mass="49342">MNILIFLSVRSYRKTPSTFYFLIISITNIIDILINLISRIVSTGFLIDLTRTSIIWCKARLSLIGVFGLISFTCSSLATIDQFFATSPNVQLRRWKGTSKMATETDANEYTNSKSSQYGLSSSEGNGSVVVPFVPETTTTFKENLDQDDDDSKDKGCCLRYDNGCCVILGRWWNVRYPCQRKIIEFVEKPMFHIFIVVFVLIDCFLVIAELICDLIKLRKPCHAKTTHSAHSHHGEDHHLELAIEILHFSSLALLAMFLIEVIVKVCAFGREWWNFHNKKMEWLDSIIVIASFIIDLWMMHKDNLIAEISLLFIAIRLWRFVGVAQSIRSQDETRKEHLATTYVQVIELLLMISENKTNSTVELRRQMKAESFDDIIEKFTKIDQMCRHIIEHCPHPSSVNTVTGITHHLQEAIEQARLTSSSMNIPSKN</sequence>
<evidence type="ECO:0000256" key="9">
    <source>
        <dbReference type="ARBA" id="ARBA00023303"/>
    </source>
</evidence>
<comment type="caution">
    <text evidence="11">The sequence shown here is derived from an EMBL/GenBank/DDBJ whole genome shotgun (WGS) entry which is preliminary data.</text>
</comment>
<feature type="transmembrane region" description="Helical" evidence="10">
    <location>
        <begin position="20"/>
        <end position="41"/>
    </location>
</feature>
<keyword evidence="5" id="KW-0851">Voltage-gated channel</keyword>
<feature type="transmembrane region" description="Helical" evidence="10">
    <location>
        <begin position="305"/>
        <end position="322"/>
    </location>
</feature>
<feature type="transmembrane region" description="Helical" evidence="10">
    <location>
        <begin position="246"/>
        <end position="269"/>
    </location>
</feature>
<evidence type="ECO:0000256" key="1">
    <source>
        <dbReference type="ARBA" id="ARBA00004651"/>
    </source>
</evidence>
<feature type="transmembrane region" description="Helical" evidence="10">
    <location>
        <begin position="61"/>
        <end position="84"/>
    </location>
</feature>
<gene>
    <name evidence="11" type="ORF">IZO911_LOCUS20865</name>
</gene>
<feature type="transmembrane region" description="Helical" evidence="10">
    <location>
        <begin position="191"/>
        <end position="212"/>
    </location>
</feature>
<dbReference type="GO" id="GO:0034702">
    <property type="term" value="C:monoatomic ion channel complex"/>
    <property type="evidence" value="ECO:0007669"/>
    <property type="project" value="UniProtKB-KW"/>
</dbReference>
<dbReference type="InterPro" id="IPR027359">
    <property type="entry name" value="Volt_channel_dom_sf"/>
</dbReference>
<dbReference type="InterPro" id="IPR031846">
    <property type="entry name" value="Hvcn1"/>
</dbReference>
<dbReference type="GO" id="GO:0030171">
    <property type="term" value="F:voltage-gated proton channel activity"/>
    <property type="evidence" value="ECO:0007669"/>
    <property type="project" value="InterPro"/>
</dbReference>
<evidence type="ECO:0008006" key="13">
    <source>
        <dbReference type="Google" id="ProtNLM"/>
    </source>
</evidence>
<dbReference type="PANTHER" id="PTHR46480:SF1">
    <property type="entry name" value="VOLTAGE-GATED HYDROGEN CHANNEL 1"/>
    <property type="match status" value="1"/>
</dbReference>
<dbReference type="AlphaFoldDB" id="A0A814L6C4"/>
<evidence type="ECO:0000256" key="8">
    <source>
        <dbReference type="ARBA" id="ARBA00023136"/>
    </source>
</evidence>
<keyword evidence="8 10" id="KW-0472">Membrane</keyword>
<evidence type="ECO:0000313" key="11">
    <source>
        <dbReference type="EMBL" id="CAF1060803.1"/>
    </source>
</evidence>
<dbReference type="Gene3D" id="1.20.120.350">
    <property type="entry name" value="Voltage-gated potassium channels. Chain C"/>
    <property type="match status" value="1"/>
</dbReference>
<proteinExistence type="predicted"/>
<keyword evidence="7" id="KW-0406">Ion transport</keyword>
<keyword evidence="4 10" id="KW-0812">Transmembrane</keyword>
<evidence type="ECO:0000256" key="4">
    <source>
        <dbReference type="ARBA" id="ARBA00022692"/>
    </source>
</evidence>
<protein>
    <recommendedName>
        <fullName evidence="13">Hydrogen voltage-gated channel 1</fullName>
    </recommendedName>
</protein>
<dbReference type="GO" id="GO:0005886">
    <property type="term" value="C:plasma membrane"/>
    <property type="evidence" value="ECO:0007669"/>
    <property type="project" value="UniProtKB-SubCell"/>
</dbReference>
<keyword evidence="3" id="KW-1003">Cell membrane</keyword>
<accession>A0A814L6C4</accession>
<keyword evidence="6 10" id="KW-1133">Transmembrane helix</keyword>
<organism evidence="11 12">
    <name type="scientific">Adineta steineri</name>
    <dbReference type="NCBI Taxonomy" id="433720"/>
    <lineage>
        <taxon>Eukaryota</taxon>
        <taxon>Metazoa</taxon>
        <taxon>Spiralia</taxon>
        <taxon>Gnathifera</taxon>
        <taxon>Rotifera</taxon>
        <taxon>Eurotatoria</taxon>
        <taxon>Bdelloidea</taxon>
        <taxon>Adinetida</taxon>
        <taxon>Adinetidae</taxon>
        <taxon>Adineta</taxon>
    </lineage>
</organism>
<evidence type="ECO:0000256" key="5">
    <source>
        <dbReference type="ARBA" id="ARBA00022882"/>
    </source>
</evidence>
<evidence type="ECO:0000313" key="12">
    <source>
        <dbReference type="Proteomes" id="UP000663860"/>
    </source>
</evidence>
<keyword evidence="2" id="KW-0813">Transport</keyword>
<dbReference type="SUPFAM" id="SSF81324">
    <property type="entry name" value="Voltage-gated potassium channels"/>
    <property type="match status" value="1"/>
</dbReference>
<evidence type="ECO:0000256" key="7">
    <source>
        <dbReference type="ARBA" id="ARBA00023065"/>
    </source>
</evidence>
<evidence type="ECO:0000256" key="6">
    <source>
        <dbReference type="ARBA" id="ARBA00022989"/>
    </source>
</evidence>